<reference evidence="2 3" key="1">
    <citation type="submission" date="2023-09" db="EMBL/GenBank/DDBJ databases">
        <authorList>
            <person name="Rey-Velasco X."/>
        </authorList>
    </citation>
    <scope>NUCLEOTIDE SEQUENCE [LARGE SCALE GENOMIC DNA]</scope>
    <source>
        <strain evidence="2 3">W345</strain>
    </source>
</reference>
<gene>
    <name evidence="2" type="ORF">RM530_17640</name>
</gene>
<protein>
    <submittedName>
        <fullName evidence="2">Uncharacterized protein</fullName>
    </submittedName>
</protein>
<feature type="non-terminal residue" evidence="2">
    <location>
        <position position="107"/>
    </location>
</feature>
<evidence type="ECO:0000313" key="2">
    <source>
        <dbReference type="EMBL" id="MDT0499169.1"/>
    </source>
</evidence>
<dbReference type="RefSeq" id="WP_311366579.1">
    <property type="nucleotide sequence ID" value="NZ_JAVRIC010000039.1"/>
</dbReference>
<evidence type="ECO:0000313" key="3">
    <source>
        <dbReference type="Proteomes" id="UP001254608"/>
    </source>
</evidence>
<name>A0ABU2WNH9_9GAMM</name>
<feature type="compositionally biased region" description="Polar residues" evidence="1">
    <location>
        <begin position="8"/>
        <end position="22"/>
    </location>
</feature>
<dbReference type="EMBL" id="JAVRIC010000039">
    <property type="protein sequence ID" value="MDT0499169.1"/>
    <property type="molecule type" value="Genomic_DNA"/>
</dbReference>
<evidence type="ECO:0000256" key="1">
    <source>
        <dbReference type="SAM" id="MobiDB-lite"/>
    </source>
</evidence>
<organism evidence="2 3">
    <name type="scientific">Banduia mediterranea</name>
    <dbReference type="NCBI Taxonomy" id="3075609"/>
    <lineage>
        <taxon>Bacteria</taxon>
        <taxon>Pseudomonadati</taxon>
        <taxon>Pseudomonadota</taxon>
        <taxon>Gammaproteobacteria</taxon>
        <taxon>Nevskiales</taxon>
        <taxon>Algiphilaceae</taxon>
        <taxon>Banduia</taxon>
    </lineage>
</organism>
<dbReference type="Proteomes" id="UP001254608">
    <property type="component" value="Unassembled WGS sequence"/>
</dbReference>
<sequence length="107" mass="12220">MRQDFNDLETQAETGPPQSGNMTLDPERYRHYLEEFEMTPEQESELLSVLWNITMAFVDLGWGVDSIHNIFAQMVDKSLNSAANHVESKDKSKKKSIESAAKTARKE</sequence>
<feature type="region of interest" description="Disordered" evidence="1">
    <location>
        <begin position="82"/>
        <end position="107"/>
    </location>
</feature>
<feature type="region of interest" description="Disordered" evidence="1">
    <location>
        <begin position="1"/>
        <end position="26"/>
    </location>
</feature>
<comment type="caution">
    <text evidence="2">The sequence shown here is derived from an EMBL/GenBank/DDBJ whole genome shotgun (WGS) entry which is preliminary data.</text>
</comment>
<proteinExistence type="predicted"/>
<keyword evidence="3" id="KW-1185">Reference proteome</keyword>
<feature type="compositionally biased region" description="Low complexity" evidence="1">
    <location>
        <begin position="98"/>
        <end position="107"/>
    </location>
</feature>
<accession>A0ABU2WNH9</accession>